<evidence type="ECO:0008006" key="2">
    <source>
        <dbReference type="Google" id="ProtNLM"/>
    </source>
</evidence>
<accession>A0A645ES48</accession>
<evidence type="ECO:0000313" key="1">
    <source>
        <dbReference type="EMBL" id="MPN04009.1"/>
    </source>
</evidence>
<organism evidence="1">
    <name type="scientific">bioreactor metagenome</name>
    <dbReference type="NCBI Taxonomy" id="1076179"/>
    <lineage>
        <taxon>unclassified sequences</taxon>
        <taxon>metagenomes</taxon>
        <taxon>ecological metagenomes</taxon>
    </lineage>
</organism>
<proteinExistence type="predicted"/>
<comment type="caution">
    <text evidence="1">The sequence shown here is derived from an EMBL/GenBank/DDBJ whole genome shotgun (WGS) entry which is preliminary data.</text>
</comment>
<dbReference type="EMBL" id="VSSQ01049934">
    <property type="protein sequence ID" value="MPN04009.1"/>
    <property type="molecule type" value="Genomic_DNA"/>
</dbReference>
<sequence>MEFIKDDTSGTANPKVSSAKAESSIKVLGRRIISDHPINIGIYSLTGVLQLSAEVEKEYELPATINSGIYILKSKDVIKKYIFNDHQQ</sequence>
<protein>
    <recommendedName>
        <fullName evidence="2">Secretion system C-terminal sorting domain-containing protein</fullName>
    </recommendedName>
</protein>
<dbReference type="AlphaFoldDB" id="A0A645ES48"/>
<reference evidence="1" key="1">
    <citation type="submission" date="2019-08" db="EMBL/GenBank/DDBJ databases">
        <authorList>
            <person name="Kucharzyk K."/>
            <person name="Murdoch R.W."/>
            <person name="Higgins S."/>
            <person name="Loffler F."/>
        </authorList>
    </citation>
    <scope>NUCLEOTIDE SEQUENCE</scope>
</reference>
<name>A0A645ES48_9ZZZZ</name>
<gene>
    <name evidence="1" type="ORF">SDC9_151245</name>
</gene>